<feature type="signal peptide" evidence="1">
    <location>
        <begin position="1"/>
        <end position="21"/>
    </location>
</feature>
<accession>A0A1E7FK71</accession>
<proteinExistence type="predicted"/>
<sequence length="193" mass="21115">MDILLSSVLLILFISVIFCDGNSLDPSPDVIEQCVNDDSSGANNASSVAFYHYVVDDDTTTTTTTSTGSNNRGVQYTICAANRTSYGFNIDTITNAEANSICKINEVSMVLPEDLNEKCSDLVVYSTERGEYVKLSSVLDCMNRCSNVIFRDWNEDEANYNYEFDDDIVFGGTGSTLPMATTSIDGEEVCLCN</sequence>
<name>A0A1E7FK71_9STRA</name>
<feature type="chain" id="PRO_5009193226" evidence="1">
    <location>
        <begin position="22"/>
        <end position="193"/>
    </location>
</feature>
<evidence type="ECO:0000313" key="3">
    <source>
        <dbReference type="Proteomes" id="UP000095751"/>
    </source>
</evidence>
<organism evidence="2 3">
    <name type="scientific">Fragilariopsis cylindrus CCMP1102</name>
    <dbReference type="NCBI Taxonomy" id="635003"/>
    <lineage>
        <taxon>Eukaryota</taxon>
        <taxon>Sar</taxon>
        <taxon>Stramenopiles</taxon>
        <taxon>Ochrophyta</taxon>
        <taxon>Bacillariophyta</taxon>
        <taxon>Bacillariophyceae</taxon>
        <taxon>Bacillariophycidae</taxon>
        <taxon>Bacillariales</taxon>
        <taxon>Bacillariaceae</taxon>
        <taxon>Fragilariopsis</taxon>
    </lineage>
</organism>
<evidence type="ECO:0000313" key="2">
    <source>
        <dbReference type="EMBL" id="OEU18193.1"/>
    </source>
</evidence>
<dbReference type="Proteomes" id="UP000095751">
    <property type="component" value="Unassembled WGS sequence"/>
</dbReference>
<dbReference type="AlphaFoldDB" id="A0A1E7FK71"/>
<dbReference type="InParanoid" id="A0A1E7FK71"/>
<keyword evidence="3" id="KW-1185">Reference proteome</keyword>
<dbReference type="KEGG" id="fcy:FRACYDRAFT_236464"/>
<evidence type="ECO:0000256" key="1">
    <source>
        <dbReference type="SAM" id="SignalP"/>
    </source>
</evidence>
<dbReference type="EMBL" id="KV784356">
    <property type="protein sequence ID" value="OEU18193.1"/>
    <property type="molecule type" value="Genomic_DNA"/>
</dbReference>
<protein>
    <submittedName>
        <fullName evidence="2">Uncharacterized protein</fullName>
    </submittedName>
</protein>
<reference evidence="2 3" key="1">
    <citation type="submission" date="2016-09" db="EMBL/GenBank/DDBJ databases">
        <title>Extensive genetic diversity and differential bi-allelic expression allows diatom success in the polar Southern Ocean.</title>
        <authorList>
            <consortium name="DOE Joint Genome Institute"/>
            <person name="Mock T."/>
            <person name="Otillar R.P."/>
            <person name="Strauss J."/>
            <person name="Dupont C."/>
            <person name="Frickenhaus S."/>
            <person name="Maumus F."/>
            <person name="Mcmullan M."/>
            <person name="Sanges R."/>
            <person name="Schmutz J."/>
            <person name="Toseland A."/>
            <person name="Valas R."/>
            <person name="Veluchamy A."/>
            <person name="Ward B.J."/>
            <person name="Allen A."/>
            <person name="Barry K."/>
            <person name="Falciatore A."/>
            <person name="Ferrante M."/>
            <person name="Fortunato A.E."/>
            <person name="Gloeckner G."/>
            <person name="Gruber A."/>
            <person name="Hipkin R."/>
            <person name="Janech M."/>
            <person name="Kroth P."/>
            <person name="Leese F."/>
            <person name="Lindquist E."/>
            <person name="Lyon B.R."/>
            <person name="Martin J."/>
            <person name="Mayer C."/>
            <person name="Parker M."/>
            <person name="Quesneville H."/>
            <person name="Raymond J."/>
            <person name="Uhlig C."/>
            <person name="Valentin K.U."/>
            <person name="Worden A.Z."/>
            <person name="Armbrust E.V."/>
            <person name="Bowler C."/>
            <person name="Green B."/>
            <person name="Moulton V."/>
            <person name="Van Oosterhout C."/>
            <person name="Grigoriev I."/>
        </authorList>
    </citation>
    <scope>NUCLEOTIDE SEQUENCE [LARGE SCALE GENOMIC DNA]</scope>
    <source>
        <strain evidence="2 3">CCMP1102</strain>
    </source>
</reference>
<gene>
    <name evidence="2" type="ORF">FRACYDRAFT_236464</name>
</gene>
<keyword evidence="1" id="KW-0732">Signal</keyword>